<sequence length="440" mass="48125">MTQEHGGAPLEGAGEMSRGEELVLRDEQQLLYLLALTCLPFWLVDSLSVMRPTWDTLALRLGWAGLTGVMGWSLRWLGPSRRRLVRTVAGVVVPNVFLAVVVHRLGGASNPLFSWFFVMPLMTLTVSRGELWQGVLSTLMPVVAAGTLMGLEGMAPVPMVTRLLLLMGAGAVGMQMSSFYRRLKQARTRAEEDQRAVQEELVASQARALHTERLAQVGRLAAGVAHEVKNPLAYVQANLRFLLEERQPTADGNDAEYTEALQETLQGVERIHQIVKDLTTVSRAEETAQCVGRCELVPVIESSMRLASVRLKSLVKLAVEVPPQVVAKAEPRRLEQVLLNLLLNAADAIEDAKVQGGRVAVRAEVEGERVRVMVEDNGPGIAEEHLPKLFMTFFTTKAPGKGTGLGLALSRQYVESFGGTLRAENRPEGGARFIVELLVA</sequence>
<dbReference type="PROSITE" id="PS50109">
    <property type="entry name" value="HIS_KIN"/>
    <property type="match status" value="1"/>
</dbReference>
<name>A0ABT3ZW68_9BACT</name>
<dbReference type="EMBL" id="JAPNKA010000001">
    <property type="protein sequence ID" value="MCY1073652.1"/>
    <property type="molecule type" value="Genomic_DNA"/>
</dbReference>
<dbReference type="PANTHER" id="PTHR43065">
    <property type="entry name" value="SENSOR HISTIDINE KINASE"/>
    <property type="match status" value="1"/>
</dbReference>
<dbReference type="SMART" id="SM00387">
    <property type="entry name" value="HATPase_c"/>
    <property type="match status" value="1"/>
</dbReference>
<accession>A0ABT3ZW68</accession>
<evidence type="ECO:0000256" key="6">
    <source>
        <dbReference type="ARBA" id="ARBA00022777"/>
    </source>
</evidence>
<keyword evidence="4" id="KW-0808">Transferase</keyword>
<dbReference type="InterPro" id="IPR005467">
    <property type="entry name" value="His_kinase_dom"/>
</dbReference>
<dbReference type="Gene3D" id="3.30.565.10">
    <property type="entry name" value="Histidine kinase-like ATPase, C-terminal domain"/>
    <property type="match status" value="1"/>
</dbReference>
<organism evidence="11 12">
    <name type="scientific">Archangium lansingense</name>
    <dbReference type="NCBI Taxonomy" id="2995310"/>
    <lineage>
        <taxon>Bacteria</taxon>
        <taxon>Pseudomonadati</taxon>
        <taxon>Myxococcota</taxon>
        <taxon>Myxococcia</taxon>
        <taxon>Myxococcales</taxon>
        <taxon>Cystobacterineae</taxon>
        <taxon>Archangiaceae</taxon>
        <taxon>Archangium</taxon>
    </lineage>
</organism>
<keyword evidence="6" id="KW-0418">Kinase</keyword>
<evidence type="ECO:0000259" key="10">
    <source>
        <dbReference type="PROSITE" id="PS50109"/>
    </source>
</evidence>
<reference evidence="11 12" key="1">
    <citation type="submission" date="2022-11" db="EMBL/GenBank/DDBJ databases">
        <title>Minimal conservation of predation-associated metabolite biosynthetic gene clusters underscores biosynthetic potential of Myxococcota including descriptions for ten novel species: Archangium lansinium sp. nov., Myxococcus landrumus sp. nov., Nannocystis bai.</title>
        <authorList>
            <person name="Ahearne A."/>
            <person name="Stevens C."/>
            <person name="Phillips K."/>
        </authorList>
    </citation>
    <scope>NUCLEOTIDE SEQUENCE [LARGE SCALE GENOMIC DNA]</scope>
    <source>
        <strain evidence="11 12">MIWBW</strain>
    </source>
</reference>
<keyword evidence="8" id="KW-0902">Two-component regulatory system</keyword>
<evidence type="ECO:0000256" key="3">
    <source>
        <dbReference type="ARBA" id="ARBA00022553"/>
    </source>
</evidence>
<dbReference type="SMART" id="SM00388">
    <property type="entry name" value="HisKA"/>
    <property type="match status" value="1"/>
</dbReference>
<keyword evidence="3" id="KW-0597">Phosphoprotein</keyword>
<comment type="catalytic activity">
    <reaction evidence="1">
        <text>ATP + protein L-histidine = ADP + protein N-phospho-L-histidine.</text>
        <dbReference type="EC" id="2.7.13.3"/>
    </reaction>
</comment>
<evidence type="ECO:0000256" key="9">
    <source>
        <dbReference type="SAM" id="Phobius"/>
    </source>
</evidence>
<keyword evidence="9" id="KW-0812">Transmembrane</keyword>
<dbReference type="PRINTS" id="PR00344">
    <property type="entry name" value="BCTRLSENSOR"/>
</dbReference>
<dbReference type="InterPro" id="IPR036890">
    <property type="entry name" value="HATPase_C_sf"/>
</dbReference>
<keyword evidence="9" id="KW-0472">Membrane</keyword>
<proteinExistence type="predicted"/>
<evidence type="ECO:0000313" key="11">
    <source>
        <dbReference type="EMBL" id="MCY1073652.1"/>
    </source>
</evidence>
<dbReference type="InterPro" id="IPR004358">
    <property type="entry name" value="Sig_transdc_His_kin-like_C"/>
</dbReference>
<feature type="transmembrane region" description="Helical" evidence="9">
    <location>
        <begin position="57"/>
        <end position="77"/>
    </location>
</feature>
<gene>
    <name evidence="11" type="ORF">OV287_04070</name>
</gene>
<dbReference type="Pfam" id="PF00512">
    <property type="entry name" value="HisKA"/>
    <property type="match status" value="1"/>
</dbReference>
<dbReference type="Pfam" id="PF02518">
    <property type="entry name" value="HATPase_c"/>
    <property type="match status" value="1"/>
</dbReference>
<evidence type="ECO:0000256" key="1">
    <source>
        <dbReference type="ARBA" id="ARBA00000085"/>
    </source>
</evidence>
<dbReference type="InterPro" id="IPR036097">
    <property type="entry name" value="HisK_dim/P_sf"/>
</dbReference>
<evidence type="ECO:0000256" key="2">
    <source>
        <dbReference type="ARBA" id="ARBA00012438"/>
    </source>
</evidence>
<feature type="transmembrane region" description="Helical" evidence="9">
    <location>
        <begin position="84"/>
        <end position="102"/>
    </location>
</feature>
<dbReference type="SUPFAM" id="SSF55874">
    <property type="entry name" value="ATPase domain of HSP90 chaperone/DNA topoisomerase II/histidine kinase"/>
    <property type="match status" value="1"/>
</dbReference>
<dbReference type="Gene3D" id="1.10.287.130">
    <property type="match status" value="1"/>
</dbReference>
<dbReference type="EC" id="2.7.13.3" evidence="2"/>
<dbReference type="InterPro" id="IPR003594">
    <property type="entry name" value="HATPase_dom"/>
</dbReference>
<evidence type="ECO:0000256" key="7">
    <source>
        <dbReference type="ARBA" id="ARBA00022840"/>
    </source>
</evidence>
<dbReference type="GO" id="GO:0005524">
    <property type="term" value="F:ATP binding"/>
    <property type="evidence" value="ECO:0007669"/>
    <property type="project" value="UniProtKB-KW"/>
</dbReference>
<dbReference type="CDD" id="cd00082">
    <property type="entry name" value="HisKA"/>
    <property type="match status" value="1"/>
</dbReference>
<dbReference type="PANTHER" id="PTHR43065:SF10">
    <property type="entry name" value="PEROXIDE STRESS-ACTIVATED HISTIDINE KINASE MAK3"/>
    <property type="match status" value="1"/>
</dbReference>
<dbReference type="RefSeq" id="WP_267532651.1">
    <property type="nucleotide sequence ID" value="NZ_JAPNKA010000001.1"/>
</dbReference>
<evidence type="ECO:0000313" key="12">
    <source>
        <dbReference type="Proteomes" id="UP001207654"/>
    </source>
</evidence>
<dbReference type="Proteomes" id="UP001207654">
    <property type="component" value="Unassembled WGS sequence"/>
</dbReference>
<evidence type="ECO:0000256" key="4">
    <source>
        <dbReference type="ARBA" id="ARBA00022679"/>
    </source>
</evidence>
<dbReference type="SUPFAM" id="SSF47384">
    <property type="entry name" value="Homodimeric domain of signal transducing histidine kinase"/>
    <property type="match status" value="1"/>
</dbReference>
<feature type="domain" description="Histidine kinase" evidence="10">
    <location>
        <begin position="223"/>
        <end position="440"/>
    </location>
</feature>
<protein>
    <recommendedName>
        <fullName evidence="2">histidine kinase</fullName>
        <ecNumber evidence="2">2.7.13.3</ecNumber>
    </recommendedName>
</protein>
<keyword evidence="12" id="KW-1185">Reference proteome</keyword>
<evidence type="ECO:0000256" key="5">
    <source>
        <dbReference type="ARBA" id="ARBA00022741"/>
    </source>
</evidence>
<keyword evidence="5" id="KW-0547">Nucleotide-binding</keyword>
<feature type="transmembrane region" description="Helical" evidence="9">
    <location>
        <begin position="163"/>
        <end position="180"/>
    </location>
</feature>
<keyword evidence="7 11" id="KW-0067">ATP-binding</keyword>
<dbReference type="InterPro" id="IPR003661">
    <property type="entry name" value="HisK_dim/P_dom"/>
</dbReference>
<keyword evidence="9" id="KW-1133">Transmembrane helix</keyword>
<comment type="caution">
    <text evidence="11">The sequence shown here is derived from an EMBL/GenBank/DDBJ whole genome shotgun (WGS) entry which is preliminary data.</text>
</comment>
<evidence type="ECO:0000256" key="8">
    <source>
        <dbReference type="ARBA" id="ARBA00023012"/>
    </source>
</evidence>